<keyword evidence="1" id="KW-1133">Transmembrane helix</keyword>
<dbReference type="EMBL" id="JAUSVB010000002">
    <property type="protein sequence ID" value="MDQ0373031.1"/>
    <property type="molecule type" value="Genomic_DNA"/>
</dbReference>
<keyword evidence="4" id="KW-1185">Reference proteome</keyword>
<evidence type="ECO:0000313" key="3">
    <source>
        <dbReference type="EMBL" id="MDQ0373031.1"/>
    </source>
</evidence>
<protein>
    <recommendedName>
        <fullName evidence="5">Gram-positive cocci surface proteins LPxTG domain-containing protein</fullName>
    </recommendedName>
</protein>
<proteinExistence type="predicted"/>
<feature type="transmembrane region" description="Helical" evidence="1">
    <location>
        <begin position="194"/>
        <end position="215"/>
    </location>
</feature>
<feature type="signal peptide" evidence="2">
    <location>
        <begin position="1"/>
        <end position="36"/>
    </location>
</feature>
<keyword evidence="1" id="KW-0812">Transmembrane</keyword>
<evidence type="ECO:0008006" key="5">
    <source>
        <dbReference type="Google" id="ProtNLM"/>
    </source>
</evidence>
<gene>
    <name evidence="3" type="ORF">J2X26_001342</name>
</gene>
<evidence type="ECO:0000256" key="1">
    <source>
        <dbReference type="SAM" id="Phobius"/>
    </source>
</evidence>
<keyword evidence="1" id="KW-0472">Membrane</keyword>
<keyword evidence="2" id="KW-0732">Signal</keyword>
<organism evidence="3 4">
    <name type="scientific">Cellulomonas humilata</name>
    <dbReference type="NCBI Taxonomy" id="144055"/>
    <lineage>
        <taxon>Bacteria</taxon>
        <taxon>Bacillati</taxon>
        <taxon>Actinomycetota</taxon>
        <taxon>Actinomycetes</taxon>
        <taxon>Micrococcales</taxon>
        <taxon>Cellulomonadaceae</taxon>
        <taxon>Cellulomonas</taxon>
    </lineage>
</organism>
<name>A0ABU0ECN5_9CELL</name>
<reference evidence="3 4" key="1">
    <citation type="submission" date="2023-07" db="EMBL/GenBank/DDBJ databases">
        <title>Sorghum-associated microbial communities from plants grown in Nebraska, USA.</title>
        <authorList>
            <person name="Schachtman D."/>
        </authorList>
    </citation>
    <scope>NUCLEOTIDE SEQUENCE [LARGE SCALE GENOMIC DNA]</scope>
    <source>
        <strain evidence="3 4">BE332</strain>
    </source>
</reference>
<feature type="chain" id="PRO_5046431553" description="Gram-positive cocci surface proteins LPxTG domain-containing protein" evidence="2">
    <location>
        <begin position="37"/>
        <end position="228"/>
    </location>
</feature>
<comment type="caution">
    <text evidence="3">The sequence shown here is derived from an EMBL/GenBank/DDBJ whole genome shotgun (WGS) entry which is preliminary data.</text>
</comment>
<evidence type="ECO:0000256" key="2">
    <source>
        <dbReference type="SAM" id="SignalP"/>
    </source>
</evidence>
<evidence type="ECO:0000313" key="4">
    <source>
        <dbReference type="Proteomes" id="UP001239626"/>
    </source>
</evidence>
<sequence length="228" mass="22389">MLGRPARPHHGGAALVVALAATLIAALPGAAVPARAAELVTAATDSAVTPGTLQFGAMDPGTTEVRTATLTTDAPDGAAFVRAVVSGTGALADHLTTQVEACTVAWTAEGCSAGGVVLLDGPVAPGVDATLDVPVPASGVAYLRVALALDAAAPGNEASTVSYELHLLAPDAIVPPTPPEPASPVPLPTTGAEAAALGAAALALVALGLTLRAWVRERRRAGTTGWTP</sequence>
<dbReference type="Proteomes" id="UP001239626">
    <property type="component" value="Unassembled WGS sequence"/>
</dbReference>
<accession>A0ABU0ECN5</accession>
<dbReference type="RefSeq" id="WP_307490868.1">
    <property type="nucleotide sequence ID" value="NZ_JAUSVB010000002.1"/>
</dbReference>